<evidence type="ECO:0000313" key="6">
    <source>
        <dbReference type="EMBL" id="EFA79174.1"/>
    </source>
</evidence>
<feature type="transmembrane region" description="Helical" evidence="5">
    <location>
        <begin position="63"/>
        <end position="83"/>
    </location>
</feature>
<dbReference type="GeneID" id="31363479"/>
<dbReference type="InterPro" id="IPR051415">
    <property type="entry name" value="LAAT-1"/>
</dbReference>
<dbReference type="GO" id="GO:0016020">
    <property type="term" value="C:membrane"/>
    <property type="evidence" value="ECO:0007669"/>
    <property type="project" value="UniProtKB-SubCell"/>
</dbReference>
<dbReference type="RefSeq" id="XP_020431295.1">
    <property type="nucleotide sequence ID" value="XM_020578831.1"/>
</dbReference>
<feature type="transmembrane region" description="Helical" evidence="5">
    <location>
        <begin position="95"/>
        <end position="115"/>
    </location>
</feature>
<reference evidence="6 7" key="1">
    <citation type="journal article" date="2011" name="Genome Res.">
        <title>Phylogeny-wide analysis of social amoeba genomes highlights ancient origins for complex intercellular communication.</title>
        <authorList>
            <person name="Heidel A.J."/>
            <person name="Lawal H.M."/>
            <person name="Felder M."/>
            <person name="Schilde C."/>
            <person name="Helps N.R."/>
            <person name="Tunggal B."/>
            <person name="Rivero F."/>
            <person name="John U."/>
            <person name="Schleicher M."/>
            <person name="Eichinger L."/>
            <person name="Platzer M."/>
            <person name="Noegel A.A."/>
            <person name="Schaap P."/>
            <person name="Gloeckner G."/>
        </authorList>
    </citation>
    <scope>NUCLEOTIDE SEQUENCE [LARGE SCALE GENOMIC DNA]</scope>
    <source>
        <strain evidence="7">ATCC 26659 / Pp 5 / PN500</strain>
    </source>
</reference>
<dbReference type="SMART" id="SM00679">
    <property type="entry name" value="CTNS"/>
    <property type="match status" value="2"/>
</dbReference>
<dbReference type="InParanoid" id="D3BHJ7"/>
<name>D3BHJ7_HETP5</name>
<protein>
    <submittedName>
        <fullName evidence="6">Uncharacterized protein</fullName>
    </submittedName>
</protein>
<dbReference type="OMA" id="YYEKKWS"/>
<sequence length="268" mass="29957">MDSPVAANIFGIVGVILWSVQLLPQIRWNYVRKSTEGVSIVCFTSWYLGGLVLAPYLVATDKAPPLVVQIVVFSLLVLVILFQHFYYDRKKDLKMLMAVLFFIIGASVGITYGLYRLMKGYKEEEFKISVVITVLSAIFMAGGFIPAVYEIVRAQSAEGLSRIFVAMDFLGGSSSILSLVFIVPFDYLASVSYAIVPCFEGTIFIMSFYYGTQVKTANIQYDTDHVFNRNRSRSARTRSDIEIGSSKMEKLKEKETTTTTTTVTLSQP</sequence>
<dbReference type="InterPro" id="IPR006603">
    <property type="entry name" value="PQ-loop_rpt"/>
</dbReference>
<dbReference type="AlphaFoldDB" id="D3BHJ7"/>
<evidence type="ECO:0000313" key="7">
    <source>
        <dbReference type="Proteomes" id="UP000001396"/>
    </source>
</evidence>
<dbReference type="Gene3D" id="1.20.1280.290">
    <property type="match status" value="2"/>
</dbReference>
<feature type="transmembrane region" description="Helical" evidence="5">
    <location>
        <begin position="191"/>
        <end position="210"/>
    </location>
</feature>
<evidence type="ECO:0000256" key="1">
    <source>
        <dbReference type="ARBA" id="ARBA00004141"/>
    </source>
</evidence>
<dbReference type="PANTHER" id="PTHR16201">
    <property type="entry name" value="SEVEN TRANSMEMBRANE PROTEIN 1-RELATED"/>
    <property type="match status" value="1"/>
</dbReference>
<dbReference type="EMBL" id="ADBJ01000036">
    <property type="protein sequence ID" value="EFA79174.1"/>
    <property type="molecule type" value="Genomic_DNA"/>
</dbReference>
<evidence type="ECO:0000256" key="5">
    <source>
        <dbReference type="SAM" id="Phobius"/>
    </source>
</evidence>
<evidence type="ECO:0000256" key="3">
    <source>
        <dbReference type="ARBA" id="ARBA00022989"/>
    </source>
</evidence>
<keyword evidence="4 5" id="KW-0472">Membrane</keyword>
<dbReference type="Proteomes" id="UP000001396">
    <property type="component" value="Unassembled WGS sequence"/>
</dbReference>
<keyword evidence="7" id="KW-1185">Reference proteome</keyword>
<feature type="transmembrane region" description="Helical" evidence="5">
    <location>
        <begin position="38"/>
        <end position="57"/>
    </location>
</feature>
<gene>
    <name evidence="6" type="ORF">PPL_08000</name>
</gene>
<keyword evidence="3 5" id="KW-1133">Transmembrane helix</keyword>
<keyword evidence="2 5" id="KW-0812">Transmembrane</keyword>
<organism evidence="6 7">
    <name type="scientific">Heterostelium pallidum (strain ATCC 26659 / Pp 5 / PN500)</name>
    <name type="common">Cellular slime mold</name>
    <name type="synonym">Polysphondylium pallidum</name>
    <dbReference type="NCBI Taxonomy" id="670386"/>
    <lineage>
        <taxon>Eukaryota</taxon>
        <taxon>Amoebozoa</taxon>
        <taxon>Evosea</taxon>
        <taxon>Eumycetozoa</taxon>
        <taxon>Dictyostelia</taxon>
        <taxon>Acytosteliales</taxon>
        <taxon>Acytosteliaceae</taxon>
        <taxon>Heterostelium</taxon>
    </lineage>
</organism>
<feature type="transmembrane region" description="Helical" evidence="5">
    <location>
        <begin position="6"/>
        <end position="26"/>
    </location>
</feature>
<feature type="transmembrane region" description="Helical" evidence="5">
    <location>
        <begin position="164"/>
        <end position="185"/>
    </location>
</feature>
<proteinExistence type="predicted"/>
<feature type="transmembrane region" description="Helical" evidence="5">
    <location>
        <begin position="127"/>
        <end position="152"/>
    </location>
</feature>
<dbReference type="Pfam" id="PF04193">
    <property type="entry name" value="PQ-loop"/>
    <property type="match status" value="2"/>
</dbReference>
<evidence type="ECO:0000256" key="2">
    <source>
        <dbReference type="ARBA" id="ARBA00022692"/>
    </source>
</evidence>
<evidence type="ECO:0000256" key="4">
    <source>
        <dbReference type="ARBA" id="ARBA00023136"/>
    </source>
</evidence>
<comment type="caution">
    <text evidence="6">The sequence shown here is derived from an EMBL/GenBank/DDBJ whole genome shotgun (WGS) entry which is preliminary data.</text>
</comment>
<dbReference type="PANTHER" id="PTHR16201:SF37">
    <property type="entry name" value="PQ-LOOP REPEAT-CONTAINING PROTEIN"/>
    <property type="match status" value="1"/>
</dbReference>
<comment type="subcellular location">
    <subcellularLocation>
        <location evidence="1">Membrane</location>
        <topology evidence="1">Multi-pass membrane protein</topology>
    </subcellularLocation>
</comment>
<accession>D3BHJ7</accession>